<protein>
    <submittedName>
        <fullName evidence="1">52 kDa repressor of the inhibitor of the protein kinase-like</fullName>
    </submittedName>
</protein>
<dbReference type="OrthoDB" id="7554946at2759"/>
<dbReference type="Proteomes" id="UP000478052">
    <property type="component" value="Unassembled WGS sequence"/>
</dbReference>
<dbReference type="EMBL" id="VUJU01009517">
    <property type="protein sequence ID" value="KAF0719766.1"/>
    <property type="molecule type" value="Genomic_DNA"/>
</dbReference>
<dbReference type="Gene3D" id="6.20.210.20">
    <property type="entry name" value="THAP domain"/>
    <property type="match status" value="1"/>
</dbReference>
<organism evidence="1 2">
    <name type="scientific">Aphis craccivora</name>
    <name type="common">Cowpea aphid</name>
    <dbReference type="NCBI Taxonomy" id="307492"/>
    <lineage>
        <taxon>Eukaryota</taxon>
        <taxon>Metazoa</taxon>
        <taxon>Ecdysozoa</taxon>
        <taxon>Arthropoda</taxon>
        <taxon>Hexapoda</taxon>
        <taxon>Insecta</taxon>
        <taxon>Pterygota</taxon>
        <taxon>Neoptera</taxon>
        <taxon>Paraneoptera</taxon>
        <taxon>Hemiptera</taxon>
        <taxon>Sternorrhyncha</taxon>
        <taxon>Aphidomorpha</taxon>
        <taxon>Aphidoidea</taxon>
        <taxon>Aphididae</taxon>
        <taxon>Aphidini</taxon>
        <taxon>Aphis</taxon>
        <taxon>Aphis</taxon>
    </lineage>
</organism>
<reference evidence="1 2" key="1">
    <citation type="submission" date="2019-08" db="EMBL/GenBank/DDBJ databases">
        <title>Whole genome of Aphis craccivora.</title>
        <authorList>
            <person name="Voronova N.V."/>
            <person name="Shulinski R.S."/>
            <person name="Bandarenka Y.V."/>
            <person name="Zhorov D.G."/>
            <person name="Warner D."/>
        </authorList>
    </citation>
    <scope>NUCLEOTIDE SEQUENCE [LARGE SCALE GENOMIC DNA]</scope>
    <source>
        <strain evidence="1">180601</strain>
        <tissue evidence="1">Whole Body</tissue>
    </source>
</reference>
<proteinExistence type="predicted"/>
<name>A0A6G0W1U2_APHCR</name>
<evidence type="ECO:0000313" key="2">
    <source>
        <dbReference type="Proteomes" id="UP000478052"/>
    </source>
</evidence>
<gene>
    <name evidence="1" type="ORF">FWK35_00028879</name>
</gene>
<sequence>MPNYCAVREPHSIGKTVFGVPKDNEIKELWENALGRVCASHFKNADIISSWKSGEGQNKYTVEYFIFSDFVTIICLKTFKFKKGAVPIHLNKHVSPLGLNVKFENPNDTAVPDFIDVLKQLNEEEFSTSKRRKIDVENQTRWR</sequence>
<accession>A0A6G0W1U2</accession>
<evidence type="ECO:0000313" key="1">
    <source>
        <dbReference type="EMBL" id="KAF0719766.1"/>
    </source>
</evidence>
<comment type="caution">
    <text evidence="1">The sequence shown here is derived from an EMBL/GenBank/DDBJ whole genome shotgun (WGS) entry which is preliminary data.</text>
</comment>
<dbReference type="AlphaFoldDB" id="A0A6G0W1U2"/>
<keyword evidence="2" id="KW-1185">Reference proteome</keyword>
<dbReference type="InterPro" id="IPR038441">
    <property type="entry name" value="THAP_Znf_sf"/>
</dbReference>